<comment type="caution">
    <text evidence="7">The sequence shown here is derived from an EMBL/GenBank/DDBJ whole genome shotgun (WGS) entry which is preliminary data.</text>
</comment>
<evidence type="ECO:0000313" key="8">
    <source>
        <dbReference type="Proteomes" id="UP000186176"/>
    </source>
</evidence>
<keyword evidence="8" id="KW-1185">Reference proteome</keyword>
<keyword evidence="4 5" id="KW-0067">ATP-binding</keyword>
<dbReference type="Gene3D" id="3.30.200.20">
    <property type="entry name" value="Phosphorylase Kinase, domain 1"/>
    <property type="match status" value="1"/>
</dbReference>
<dbReference type="RefSeq" id="XP_028875671.1">
    <property type="nucleotide sequence ID" value="XM_029017092.1"/>
</dbReference>
<dbReference type="GO" id="GO:0000045">
    <property type="term" value="P:autophagosome assembly"/>
    <property type="evidence" value="ECO:0007669"/>
    <property type="project" value="TreeGrafter"/>
</dbReference>
<keyword evidence="1" id="KW-0808">Transferase</keyword>
<dbReference type="InterPro" id="IPR008271">
    <property type="entry name" value="Ser/Thr_kinase_AS"/>
</dbReference>
<dbReference type="PANTHER" id="PTHR24348">
    <property type="entry name" value="SERINE/THREONINE-PROTEIN KINASE UNC-51-RELATED"/>
    <property type="match status" value="1"/>
</dbReference>
<gene>
    <name evidence="7" type="ORF">cubi_00078</name>
</gene>
<keyword evidence="2 5" id="KW-0547">Nucleotide-binding</keyword>
<dbReference type="EMBL" id="LRBP01000009">
    <property type="protein sequence ID" value="OII74525.1"/>
    <property type="molecule type" value="Genomic_DNA"/>
</dbReference>
<dbReference type="GO" id="GO:0010506">
    <property type="term" value="P:regulation of autophagy"/>
    <property type="evidence" value="ECO:0007669"/>
    <property type="project" value="InterPro"/>
</dbReference>
<organism evidence="7 8">
    <name type="scientific">Cryptosporidium ubiquitum</name>
    <dbReference type="NCBI Taxonomy" id="857276"/>
    <lineage>
        <taxon>Eukaryota</taxon>
        <taxon>Sar</taxon>
        <taxon>Alveolata</taxon>
        <taxon>Apicomplexa</taxon>
        <taxon>Conoidasida</taxon>
        <taxon>Coccidia</taxon>
        <taxon>Eucoccidiorida</taxon>
        <taxon>Eimeriorina</taxon>
        <taxon>Cryptosporidiidae</taxon>
        <taxon>Cryptosporidium</taxon>
    </lineage>
</organism>
<evidence type="ECO:0000313" key="7">
    <source>
        <dbReference type="EMBL" id="OII74525.1"/>
    </source>
</evidence>
<feature type="domain" description="Protein kinase" evidence="6">
    <location>
        <begin position="192"/>
        <end position="463"/>
    </location>
</feature>
<dbReference type="PROSITE" id="PS00108">
    <property type="entry name" value="PROTEIN_KINASE_ST"/>
    <property type="match status" value="1"/>
</dbReference>
<evidence type="ECO:0000256" key="2">
    <source>
        <dbReference type="ARBA" id="ARBA00022741"/>
    </source>
</evidence>
<dbReference type="Gene3D" id="1.10.510.10">
    <property type="entry name" value="Transferase(Phosphotransferase) domain 1"/>
    <property type="match status" value="1"/>
</dbReference>
<dbReference type="SMART" id="SM00220">
    <property type="entry name" value="S_TKc"/>
    <property type="match status" value="1"/>
</dbReference>
<dbReference type="PROSITE" id="PS00107">
    <property type="entry name" value="PROTEIN_KINASE_ATP"/>
    <property type="match status" value="1"/>
</dbReference>
<name>A0A1J4MNS5_9CRYT</name>
<sequence length="602" mass="68625">MVSILNNSENIYFLLQVSPIVQIHTLRANVRYRIGPEDGITDVDISYPDPPACITTSFDLWIKNEDREFRLTRKGDNNQTEGCKYFYKDCVTGSYLPIPIFPDIIVVSSGTKLRVMTSQPNECNIAFVLKTQDVSDLVGSKIMFNTEIQAYKVNSKENSQKMITDGISTSTSQYRDKHEKKAQGDIGKSYLVFTEASLGKGGNGEVFLGLNRETFEFVAVKSEMSGSLSREADYLEKCKSDYVVRKLGWFQNRTDNREYLIMELFHGGTIRQLLRFKYKNGLPINSVRNLMYTLLVGISQMHSKGVVHRDLKTANLMLTDVVRDIDTCNSQMKICDLGNSGISIGGRLKGHCCTCFATAPEVYLNNDYDEKVDMWSIGTILYELITGQRLIECNHQIHCNANEKILRFDFSIVEKKIKEHASANYAFGDLNWIEDVIDLLRRLLEKSPSRRISAQESLSHHFFSNYQPTNIDNSWKCTTRLHLIKILDENIPVQHESEEANTYLPNCKCCSNQISINHKFNYSINSASRISTGCFPSLNTFYTYCTWKNPIAAVSLNKSQVGNEKINKQSIRNSIIHRGQILNNNGNNNNIYNEQNMNTQNR</sequence>
<dbReference type="GO" id="GO:0005829">
    <property type="term" value="C:cytosol"/>
    <property type="evidence" value="ECO:0007669"/>
    <property type="project" value="TreeGrafter"/>
</dbReference>
<dbReference type="InterPro" id="IPR045269">
    <property type="entry name" value="Atg1-like"/>
</dbReference>
<reference evidence="7 8" key="1">
    <citation type="submission" date="2016-10" db="EMBL/GenBank/DDBJ databases">
        <title>Reductive evolution of mitochondrial metabolism and differential evolution of invasion-related proteins in Cryptosporidium.</title>
        <authorList>
            <person name="Liu S."/>
            <person name="Roellig D.M."/>
            <person name="Guo Y."/>
            <person name="Li N."/>
            <person name="Frace M.A."/>
            <person name="Tang K."/>
            <person name="Zhang L."/>
            <person name="Feng Y."/>
            <person name="Xiao L."/>
        </authorList>
    </citation>
    <scope>NUCLEOTIDE SEQUENCE [LARGE SCALE GENOMIC DNA]</scope>
    <source>
        <strain evidence="7">39726</strain>
    </source>
</reference>
<dbReference type="PANTHER" id="PTHR24348:SF22">
    <property type="entry name" value="NON-SPECIFIC SERINE_THREONINE PROTEIN KINASE"/>
    <property type="match status" value="1"/>
</dbReference>
<feature type="binding site" evidence="5">
    <location>
        <position position="221"/>
    </location>
    <ligand>
        <name>ATP</name>
        <dbReference type="ChEBI" id="CHEBI:30616"/>
    </ligand>
</feature>
<dbReference type="GO" id="GO:0005524">
    <property type="term" value="F:ATP binding"/>
    <property type="evidence" value="ECO:0007669"/>
    <property type="project" value="UniProtKB-UniRule"/>
</dbReference>
<evidence type="ECO:0000256" key="4">
    <source>
        <dbReference type="ARBA" id="ARBA00022840"/>
    </source>
</evidence>
<dbReference type="GO" id="GO:0004674">
    <property type="term" value="F:protein serine/threonine kinase activity"/>
    <property type="evidence" value="ECO:0007669"/>
    <property type="project" value="InterPro"/>
</dbReference>
<dbReference type="PROSITE" id="PS50011">
    <property type="entry name" value="PROTEIN_KINASE_DOM"/>
    <property type="match status" value="1"/>
</dbReference>
<dbReference type="VEuPathDB" id="CryptoDB:cubi_00078"/>
<dbReference type="AlphaFoldDB" id="A0A1J4MNS5"/>
<dbReference type="InterPro" id="IPR000719">
    <property type="entry name" value="Prot_kinase_dom"/>
</dbReference>
<dbReference type="GeneID" id="39976871"/>
<dbReference type="InterPro" id="IPR011009">
    <property type="entry name" value="Kinase-like_dom_sf"/>
</dbReference>
<dbReference type="GO" id="GO:0000407">
    <property type="term" value="C:phagophore assembly site"/>
    <property type="evidence" value="ECO:0007669"/>
    <property type="project" value="TreeGrafter"/>
</dbReference>
<dbReference type="Proteomes" id="UP000186176">
    <property type="component" value="Unassembled WGS sequence"/>
</dbReference>
<dbReference type="OrthoDB" id="248923at2759"/>
<dbReference type="Pfam" id="PF00069">
    <property type="entry name" value="Pkinase"/>
    <property type="match status" value="1"/>
</dbReference>
<evidence type="ECO:0000256" key="5">
    <source>
        <dbReference type="PROSITE-ProRule" id="PRU10141"/>
    </source>
</evidence>
<dbReference type="SUPFAM" id="SSF56112">
    <property type="entry name" value="Protein kinase-like (PK-like)"/>
    <property type="match status" value="1"/>
</dbReference>
<evidence type="ECO:0000256" key="3">
    <source>
        <dbReference type="ARBA" id="ARBA00022777"/>
    </source>
</evidence>
<evidence type="ECO:0000256" key="1">
    <source>
        <dbReference type="ARBA" id="ARBA00022679"/>
    </source>
</evidence>
<keyword evidence="3 7" id="KW-0418">Kinase</keyword>
<dbReference type="GO" id="GO:0016020">
    <property type="term" value="C:membrane"/>
    <property type="evidence" value="ECO:0007669"/>
    <property type="project" value="TreeGrafter"/>
</dbReference>
<proteinExistence type="predicted"/>
<evidence type="ECO:0000259" key="6">
    <source>
        <dbReference type="PROSITE" id="PS50011"/>
    </source>
</evidence>
<dbReference type="InterPro" id="IPR017441">
    <property type="entry name" value="Protein_kinase_ATP_BS"/>
</dbReference>
<dbReference type="GO" id="GO:0005776">
    <property type="term" value="C:autophagosome"/>
    <property type="evidence" value="ECO:0007669"/>
    <property type="project" value="TreeGrafter"/>
</dbReference>
<protein>
    <submittedName>
        <fullName evidence="7">Protein kinase</fullName>
    </submittedName>
</protein>
<accession>A0A1J4MNS5</accession>